<dbReference type="EMBL" id="CAIIXF020000010">
    <property type="protein sequence ID" value="CAH1796004.1"/>
    <property type="molecule type" value="Genomic_DNA"/>
</dbReference>
<comment type="caution">
    <text evidence="4">The sequence shown here is derived from an EMBL/GenBank/DDBJ whole genome shotgun (WGS) entry which is preliminary data.</text>
</comment>
<protein>
    <submittedName>
        <fullName evidence="4">Uncharacterized protein</fullName>
    </submittedName>
</protein>
<evidence type="ECO:0000313" key="5">
    <source>
        <dbReference type="Proteomes" id="UP000749559"/>
    </source>
</evidence>
<feature type="compositionally biased region" description="Polar residues" evidence="1">
    <location>
        <begin position="325"/>
        <end position="340"/>
    </location>
</feature>
<keyword evidence="2" id="KW-1133">Transmembrane helix</keyword>
<keyword evidence="3" id="KW-0732">Signal</keyword>
<feature type="signal peptide" evidence="3">
    <location>
        <begin position="1"/>
        <end position="18"/>
    </location>
</feature>
<feature type="region of interest" description="Disordered" evidence="1">
    <location>
        <begin position="193"/>
        <end position="229"/>
    </location>
</feature>
<organism evidence="4 5">
    <name type="scientific">Owenia fusiformis</name>
    <name type="common">Polychaete worm</name>
    <dbReference type="NCBI Taxonomy" id="6347"/>
    <lineage>
        <taxon>Eukaryota</taxon>
        <taxon>Metazoa</taxon>
        <taxon>Spiralia</taxon>
        <taxon>Lophotrochozoa</taxon>
        <taxon>Annelida</taxon>
        <taxon>Polychaeta</taxon>
        <taxon>Sedentaria</taxon>
        <taxon>Canalipalpata</taxon>
        <taxon>Sabellida</taxon>
        <taxon>Oweniida</taxon>
        <taxon>Oweniidae</taxon>
        <taxon>Owenia</taxon>
    </lineage>
</organism>
<keyword evidence="2" id="KW-0812">Transmembrane</keyword>
<dbReference type="AlphaFoldDB" id="A0A8J1XTC1"/>
<keyword evidence="2" id="KW-0472">Membrane</keyword>
<accession>A0A8J1XTC1</accession>
<feature type="compositionally biased region" description="Low complexity" evidence="1">
    <location>
        <begin position="193"/>
        <end position="224"/>
    </location>
</feature>
<feature type="region of interest" description="Disordered" evidence="1">
    <location>
        <begin position="299"/>
        <end position="340"/>
    </location>
</feature>
<evidence type="ECO:0000256" key="1">
    <source>
        <dbReference type="SAM" id="MobiDB-lite"/>
    </source>
</evidence>
<feature type="transmembrane region" description="Helical" evidence="2">
    <location>
        <begin position="242"/>
        <end position="266"/>
    </location>
</feature>
<keyword evidence="5" id="KW-1185">Reference proteome</keyword>
<evidence type="ECO:0000256" key="2">
    <source>
        <dbReference type="SAM" id="Phobius"/>
    </source>
</evidence>
<name>A0A8J1XTC1_OWEFU</name>
<dbReference type="Proteomes" id="UP000749559">
    <property type="component" value="Unassembled WGS sequence"/>
</dbReference>
<feature type="chain" id="PRO_5043568661" evidence="3">
    <location>
        <begin position="19"/>
        <end position="340"/>
    </location>
</feature>
<gene>
    <name evidence="4" type="ORF">OFUS_LOCUS20462</name>
</gene>
<evidence type="ECO:0000313" key="4">
    <source>
        <dbReference type="EMBL" id="CAH1796004.1"/>
    </source>
</evidence>
<proteinExistence type="predicted"/>
<sequence>MGWLHCVLVLGAVWQIKGQVETIGEIYHSASGNSPSNFGSERRIFLLNKLTLKRSVITKIEAYYEREESVTFMVLREHPGKAGDYYVAYSKTAMPTAAMTNQTIEIPSDVEPWHVLSTDRIGFLSSGVAPALKTINVNKAQYMYSSDVDTTISSFKNGVWPWDWMFKVTYDTDVSKFIEGPAVVVPTYAPTTTSTVSKTTNTPGTTTTTTSAGGDNNNNNNNNGGVTGEQTSPWASELLSPIVVIVLLAWCFVITVFLLILCCCVLSRRKSEKKRKFYIDYLRRQNPYIESLRSKDYSWNDLQNGEYGSSGGPEEQKSDVGIVNSMVTNENEPTDSTQPA</sequence>
<evidence type="ECO:0000256" key="3">
    <source>
        <dbReference type="SAM" id="SignalP"/>
    </source>
</evidence>
<reference evidence="4" key="1">
    <citation type="submission" date="2022-03" db="EMBL/GenBank/DDBJ databases">
        <authorList>
            <person name="Martin C."/>
        </authorList>
    </citation>
    <scope>NUCLEOTIDE SEQUENCE</scope>
</reference>